<keyword evidence="1" id="KW-1133">Transmembrane helix</keyword>
<organism evidence="2 3">
    <name type="scientific">Marivirga atlantica</name>
    <dbReference type="NCBI Taxonomy" id="1548457"/>
    <lineage>
        <taxon>Bacteria</taxon>
        <taxon>Pseudomonadati</taxon>
        <taxon>Bacteroidota</taxon>
        <taxon>Cytophagia</taxon>
        <taxon>Cytophagales</taxon>
        <taxon>Marivirgaceae</taxon>
        <taxon>Marivirga</taxon>
    </lineage>
</organism>
<dbReference type="RefSeq" id="WP_201916510.1">
    <property type="nucleotide sequence ID" value="NZ_JAERQG010000001.1"/>
</dbReference>
<evidence type="ECO:0000313" key="3">
    <source>
        <dbReference type="Proteomes" id="UP000642920"/>
    </source>
</evidence>
<accession>A0A937ABQ3</accession>
<evidence type="ECO:0000313" key="2">
    <source>
        <dbReference type="EMBL" id="MBL0763664.1"/>
    </source>
</evidence>
<protein>
    <submittedName>
        <fullName evidence="2">Uncharacterized protein</fullName>
    </submittedName>
</protein>
<comment type="caution">
    <text evidence="2">The sequence shown here is derived from an EMBL/GenBank/DDBJ whole genome shotgun (WGS) entry which is preliminary data.</text>
</comment>
<feature type="transmembrane region" description="Helical" evidence="1">
    <location>
        <begin position="40"/>
        <end position="62"/>
    </location>
</feature>
<proteinExistence type="predicted"/>
<reference evidence="2" key="1">
    <citation type="submission" date="2021-01" db="EMBL/GenBank/DDBJ databases">
        <title>Marivirga sp. nov., isolated from intertidal surface sediments.</title>
        <authorList>
            <person name="Zhang M."/>
        </authorList>
    </citation>
    <scope>NUCLEOTIDE SEQUENCE</scope>
    <source>
        <strain evidence="2">SM1354</strain>
    </source>
</reference>
<sequence>MKLKIIKEAIGVLLMAFMCLTVLTSGTFTEFEVNQSKSMLFILIFFSALSIQRLIKAIISYYKAKTS</sequence>
<keyword evidence="3" id="KW-1185">Reference proteome</keyword>
<gene>
    <name evidence="2" type="ORF">JKP34_00285</name>
</gene>
<keyword evidence="1" id="KW-0812">Transmembrane</keyword>
<keyword evidence="1" id="KW-0472">Membrane</keyword>
<evidence type="ECO:0000256" key="1">
    <source>
        <dbReference type="SAM" id="Phobius"/>
    </source>
</evidence>
<dbReference type="Proteomes" id="UP000642920">
    <property type="component" value="Unassembled WGS sequence"/>
</dbReference>
<dbReference type="EMBL" id="JAERQG010000001">
    <property type="protein sequence ID" value="MBL0763664.1"/>
    <property type="molecule type" value="Genomic_DNA"/>
</dbReference>
<name>A0A937ABQ3_9BACT</name>
<dbReference type="AlphaFoldDB" id="A0A937ABQ3"/>